<comment type="caution">
    <text evidence="1">The sequence shown here is derived from an EMBL/GenBank/DDBJ whole genome shotgun (WGS) entry which is preliminary data.</text>
</comment>
<name>A0ACC2G719_DALPE</name>
<organism evidence="1 2">
    <name type="scientific">Dallia pectoralis</name>
    <name type="common">Alaska blackfish</name>
    <dbReference type="NCBI Taxonomy" id="75939"/>
    <lineage>
        <taxon>Eukaryota</taxon>
        <taxon>Metazoa</taxon>
        <taxon>Chordata</taxon>
        <taxon>Craniata</taxon>
        <taxon>Vertebrata</taxon>
        <taxon>Euteleostomi</taxon>
        <taxon>Actinopterygii</taxon>
        <taxon>Neopterygii</taxon>
        <taxon>Teleostei</taxon>
        <taxon>Protacanthopterygii</taxon>
        <taxon>Esociformes</taxon>
        <taxon>Umbridae</taxon>
        <taxon>Dallia</taxon>
    </lineage>
</organism>
<dbReference type="Proteomes" id="UP001157502">
    <property type="component" value="Chromosome 16"/>
</dbReference>
<proteinExistence type="predicted"/>
<evidence type="ECO:0000313" key="2">
    <source>
        <dbReference type="Proteomes" id="UP001157502"/>
    </source>
</evidence>
<sequence>MPDTCNRWTNEAIYMNTLTGHIVLEPGRFLRESPWRARQCHPVPHYAMLVASFAQLIRLQQQMETTAAEASDTDQTLFT</sequence>
<accession>A0ACC2G719</accession>
<evidence type="ECO:0000313" key="1">
    <source>
        <dbReference type="EMBL" id="KAJ7999403.1"/>
    </source>
</evidence>
<keyword evidence="2" id="KW-1185">Reference proteome</keyword>
<gene>
    <name evidence="1" type="ORF">DPEC_G00194040</name>
</gene>
<dbReference type="EMBL" id="CM055743">
    <property type="protein sequence ID" value="KAJ7999403.1"/>
    <property type="molecule type" value="Genomic_DNA"/>
</dbReference>
<protein>
    <submittedName>
        <fullName evidence="1">Uncharacterized protein</fullName>
    </submittedName>
</protein>
<reference evidence="1" key="1">
    <citation type="submission" date="2021-05" db="EMBL/GenBank/DDBJ databases">
        <authorList>
            <person name="Pan Q."/>
            <person name="Jouanno E."/>
            <person name="Zahm M."/>
            <person name="Klopp C."/>
            <person name="Cabau C."/>
            <person name="Louis A."/>
            <person name="Berthelot C."/>
            <person name="Parey E."/>
            <person name="Roest Crollius H."/>
            <person name="Montfort J."/>
            <person name="Robinson-Rechavi M."/>
            <person name="Bouchez O."/>
            <person name="Lampietro C."/>
            <person name="Lopez Roques C."/>
            <person name="Donnadieu C."/>
            <person name="Postlethwait J."/>
            <person name="Bobe J."/>
            <person name="Dillon D."/>
            <person name="Chandos A."/>
            <person name="von Hippel F."/>
            <person name="Guiguen Y."/>
        </authorList>
    </citation>
    <scope>NUCLEOTIDE SEQUENCE</scope>
    <source>
        <strain evidence="1">YG-Jan2019</strain>
    </source>
</reference>